<proteinExistence type="predicted"/>
<name>A0ABW4JIL8_9BACL</name>
<dbReference type="EMBL" id="JBHUCX010000033">
    <property type="protein sequence ID" value="MFD1675654.1"/>
    <property type="molecule type" value="Genomic_DNA"/>
</dbReference>
<protein>
    <submittedName>
        <fullName evidence="1">Uncharacterized protein</fullName>
    </submittedName>
</protein>
<evidence type="ECO:0000313" key="2">
    <source>
        <dbReference type="Proteomes" id="UP001597079"/>
    </source>
</evidence>
<dbReference type="Proteomes" id="UP001597079">
    <property type="component" value="Unassembled WGS sequence"/>
</dbReference>
<comment type="caution">
    <text evidence="1">The sequence shown here is derived from an EMBL/GenBank/DDBJ whole genome shotgun (WGS) entry which is preliminary data.</text>
</comment>
<reference evidence="2" key="1">
    <citation type="journal article" date="2019" name="Int. J. Syst. Evol. Microbiol.">
        <title>The Global Catalogue of Microorganisms (GCM) 10K type strain sequencing project: providing services to taxonomists for standard genome sequencing and annotation.</title>
        <authorList>
            <consortium name="The Broad Institute Genomics Platform"/>
            <consortium name="The Broad Institute Genome Sequencing Center for Infectious Disease"/>
            <person name="Wu L."/>
            <person name="Ma J."/>
        </authorList>
    </citation>
    <scope>NUCLEOTIDE SEQUENCE [LARGE SCALE GENOMIC DNA]</scope>
    <source>
        <strain evidence="2">CGMCC 1.12286</strain>
    </source>
</reference>
<keyword evidence="2" id="KW-1185">Reference proteome</keyword>
<accession>A0ABW4JIL8</accession>
<dbReference type="RefSeq" id="WP_377943540.1">
    <property type="nucleotide sequence ID" value="NZ_JBHUCX010000033.1"/>
</dbReference>
<organism evidence="1 2">
    <name type="scientific">Alicyclobacillus fodiniaquatilis</name>
    <dbReference type="NCBI Taxonomy" id="1661150"/>
    <lineage>
        <taxon>Bacteria</taxon>
        <taxon>Bacillati</taxon>
        <taxon>Bacillota</taxon>
        <taxon>Bacilli</taxon>
        <taxon>Bacillales</taxon>
        <taxon>Alicyclobacillaceae</taxon>
        <taxon>Alicyclobacillus</taxon>
    </lineage>
</organism>
<sequence>MKYIIGYQFENGQIGRFQKEYDQWEFERLKKECLPGGYIFWKDDNEEWGKAQLYPVICTPSGRALDATLIIKKEMSPQASQVAIVLEPQIKTITDIPKNHVQTLPLFNL</sequence>
<gene>
    <name evidence="1" type="ORF">ACFSB2_13215</name>
</gene>
<evidence type="ECO:0000313" key="1">
    <source>
        <dbReference type="EMBL" id="MFD1675654.1"/>
    </source>
</evidence>